<dbReference type="Pfam" id="PF23571">
    <property type="entry name" value="GH3_M"/>
    <property type="match status" value="1"/>
</dbReference>
<evidence type="ECO:0000259" key="2">
    <source>
        <dbReference type="Pfam" id="PF23572"/>
    </source>
</evidence>
<dbReference type="Proteomes" id="UP000315700">
    <property type="component" value="Chromosome"/>
</dbReference>
<accession>A0A517S8Z3</accession>
<evidence type="ECO:0000259" key="1">
    <source>
        <dbReference type="Pfam" id="PF23571"/>
    </source>
</evidence>
<evidence type="ECO:0000313" key="3">
    <source>
        <dbReference type="EMBL" id="QDT52607.1"/>
    </source>
</evidence>
<sequence length="575" mass="65150">MTVTHSSFARRVNDLFARKAICSIFGLRWPRFRSQLENAKTQQEEWLLNRIRLCRDTKFGRDHGFAEIQSLADFRRRVPVGRYDDFAPYIQAVAAGETSALIPSAERLVQFTITTGSGGAPKLNPVSNTWMKQYRQAWDLWGLKLFADHRANLGTQMLQLAGKWDMGKTPAGHQISMVSALLARAQNPMMKPYYATPSPVNDIPDPVARYYTALRLSISQRVGWIVLMNPGTLIRMAEIGDEFKELLLKDLRDGTLSDRFDVPSDVRASLSSRIGRQCAGRAAELEEIIRRTGTLYPKDYWPPLVIACWLGGTAGFQKTALPRYFGDAPLRDMGLVSSEGRHTIPIEDNKPEGVPSIVSGYYEFLPVEEIDSQQPVVLGGHELEVDRDYYLLMTTAGGFYRFNIGDIVRCRGFVGQAPLLDFLQKGDRVGDLEGEKLTERQVLESAHAAAKQVGVELTEITAAPFRDESGRPRYLILAEQGDFCDDTRAREFVDELDRRMMGINFLVNYRRREGVLDAPRLLLIETGSWSRYMHQESERRGTGDYQFKHPGLVHNSDWTRQFKVVSQQDSQVLSR</sequence>
<name>A0A517S8Z3_9PLAN</name>
<dbReference type="KEGG" id="ccos:Pan44_06190"/>
<dbReference type="Pfam" id="PF03321">
    <property type="entry name" value="GH3"/>
    <property type="match status" value="1"/>
</dbReference>
<gene>
    <name evidence="3" type="ORF">Pan44_06190</name>
</gene>
<dbReference type="GO" id="GO:0005737">
    <property type="term" value="C:cytoplasm"/>
    <property type="evidence" value="ECO:0007669"/>
    <property type="project" value="TreeGrafter"/>
</dbReference>
<dbReference type="PANTHER" id="PTHR31901:SF9">
    <property type="entry name" value="GH3 DOMAIN-CONTAINING PROTEIN"/>
    <property type="match status" value="1"/>
</dbReference>
<dbReference type="EMBL" id="CP036271">
    <property type="protein sequence ID" value="QDT52607.1"/>
    <property type="molecule type" value="Genomic_DNA"/>
</dbReference>
<proteinExistence type="predicted"/>
<dbReference type="InterPro" id="IPR055377">
    <property type="entry name" value="GH3_M"/>
</dbReference>
<evidence type="ECO:0000313" key="4">
    <source>
        <dbReference type="Proteomes" id="UP000315700"/>
    </source>
</evidence>
<protein>
    <submittedName>
        <fullName evidence="3">GH3 auxin-responsive promoter</fullName>
    </submittedName>
</protein>
<feature type="domain" description="GH3 C-terminal" evidence="2">
    <location>
        <begin position="442"/>
        <end position="556"/>
    </location>
</feature>
<feature type="domain" description="GH3 middle" evidence="1">
    <location>
        <begin position="358"/>
        <end position="425"/>
    </location>
</feature>
<dbReference type="AlphaFoldDB" id="A0A517S8Z3"/>
<dbReference type="PANTHER" id="PTHR31901">
    <property type="entry name" value="GH3 DOMAIN-CONTAINING PROTEIN"/>
    <property type="match status" value="1"/>
</dbReference>
<dbReference type="InterPro" id="IPR004993">
    <property type="entry name" value="GH3"/>
</dbReference>
<dbReference type="GO" id="GO:0016881">
    <property type="term" value="F:acid-amino acid ligase activity"/>
    <property type="evidence" value="ECO:0007669"/>
    <property type="project" value="TreeGrafter"/>
</dbReference>
<dbReference type="InParanoid" id="A0A517S8Z3"/>
<organism evidence="3 4">
    <name type="scientific">Caulifigura coniformis</name>
    <dbReference type="NCBI Taxonomy" id="2527983"/>
    <lineage>
        <taxon>Bacteria</taxon>
        <taxon>Pseudomonadati</taxon>
        <taxon>Planctomycetota</taxon>
        <taxon>Planctomycetia</taxon>
        <taxon>Planctomycetales</taxon>
        <taxon>Planctomycetaceae</taxon>
        <taxon>Caulifigura</taxon>
    </lineage>
</organism>
<reference evidence="3 4" key="1">
    <citation type="submission" date="2019-02" db="EMBL/GenBank/DDBJ databases">
        <title>Deep-cultivation of Planctomycetes and their phenomic and genomic characterization uncovers novel biology.</title>
        <authorList>
            <person name="Wiegand S."/>
            <person name="Jogler M."/>
            <person name="Boedeker C."/>
            <person name="Pinto D."/>
            <person name="Vollmers J."/>
            <person name="Rivas-Marin E."/>
            <person name="Kohn T."/>
            <person name="Peeters S.H."/>
            <person name="Heuer A."/>
            <person name="Rast P."/>
            <person name="Oberbeckmann S."/>
            <person name="Bunk B."/>
            <person name="Jeske O."/>
            <person name="Meyerdierks A."/>
            <person name="Storesund J.E."/>
            <person name="Kallscheuer N."/>
            <person name="Luecker S."/>
            <person name="Lage O.M."/>
            <person name="Pohl T."/>
            <person name="Merkel B.J."/>
            <person name="Hornburger P."/>
            <person name="Mueller R.-W."/>
            <person name="Bruemmer F."/>
            <person name="Labrenz M."/>
            <person name="Spormann A.M."/>
            <person name="Op den Camp H."/>
            <person name="Overmann J."/>
            <person name="Amann R."/>
            <person name="Jetten M.S.M."/>
            <person name="Mascher T."/>
            <person name="Medema M.H."/>
            <person name="Devos D.P."/>
            <person name="Kaster A.-K."/>
            <person name="Ovreas L."/>
            <person name="Rohde M."/>
            <person name="Galperin M.Y."/>
            <person name="Jogler C."/>
        </authorList>
    </citation>
    <scope>NUCLEOTIDE SEQUENCE [LARGE SCALE GENOMIC DNA]</scope>
    <source>
        <strain evidence="3 4">Pan44</strain>
    </source>
</reference>
<dbReference type="InterPro" id="IPR055378">
    <property type="entry name" value="GH3_C"/>
</dbReference>
<dbReference type="Pfam" id="PF23572">
    <property type="entry name" value="GH3_C"/>
    <property type="match status" value="1"/>
</dbReference>
<keyword evidence="4" id="KW-1185">Reference proteome</keyword>